<evidence type="ECO:0000313" key="5">
    <source>
        <dbReference type="Proteomes" id="UP001500908"/>
    </source>
</evidence>
<dbReference type="SUPFAM" id="SSF46894">
    <property type="entry name" value="C-terminal effector domain of the bipartite response regulators"/>
    <property type="match status" value="1"/>
</dbReference>
<accession>A0ABP7GHS2</accession>
<organism evidence="4 5">
    <name type="scientific">Salinactinospora qingdaonensis</name>
    <dbReference type="NCBI Taxonomy" id="702744"/>
    <lineage>
        <taxon>Bacteria</taxon>
        <taxon>Bacillati</taxon>
        <taxon>Actinomycetota</taxon>
        <taxon>Actinomycetes</taxon>
        <taxon>Streptosporangiales</taxon>
        <taxon>Nocardiopsidaceae</taxon>
        <taxon>Salinactinospora</taxon>
    </lineage>
</organism>
<reference evidence="5" key="1">
    <citation type="journal article" date="2019" name="Int. J. Syst. Evol. Microbiol.">
        <title>The Global Catalogue of Microorganisms (GCM) 10K type strain sequencing project: providing services to taxonomists for standard genome sequencing and annotation.</title>
        <authorList>
            <consortium name="The Broad Institute Genomics Platform"/>
            <consortium name="The Broad Institute Genome Sequencing Center for Infectious Disease"/>
            <person name="Wu L."/>
            <person name="Ma J."/>
        </authorList>
    </citation>
    <scope>NUCLEOTIDE SEQUENCE [LARGE SCALE GENOMIC DNA]</scope>
    <source>
        <strain evidence="5">JCM 17137</strain>
    </source>
</reference>
<dbReference type="SMART" id="SM00421">
    <property type="entry name" value="HTH_LUXR"/>
    <property type="match status" value="1"/>
</dbReference>
<evidence type="ECO:0000256" key="1">
    <source>
        <dbReference type="ARBA" id="ARBA00022741"/>
    </source>
</evidence>
<evidence type="ECO:0000313" key="4">
    <source>
        <dbReference type="EMBL" id="GAA3764833.1"/>
    </source>
</evidence>
<dbReference type="PROSITE" id="PS50043">
    <property type="entry name" value="HTH_LUXR_2"/>
    <property type="match status" value="1"/>
</dbReference>
<dbReference type="Proteomes" id="UP001500908">
    <property type="component" value="Unassembled WGS sequence"/>
</dbReference>
<dbReference type="PRINTS" id="PR00038">
    <property type="entry name" value="HTHLUXR"/>
</dbReference>
<dbReference type="InterPro" id="IPR027417">
    <property type="entry name" value="P-loop_NTPase"/>
</dbReference>
<evidence type="ECO:0000256" key="2">
    <source>
        <dbReference type="ARBA" id="ARBA00022840"/>
    </source>
</evidence>
<dbReference type="Gene3D" id="1.10.10.10">
    <property type="entry name" value="Winged helix-like DNA-binding domain superfamily/Winged helix DNA-binding domain"/>
    <property type="match status" value="1"/>
</dbReference>
<dbReference type="SUPFAM" id="SSF52540">
    <property type="entry name" value="P-loop containing nucleoside triphosphate hydrolases"/>
    <property type="match status" value="1"/>
</dbReference>
<keyword evidence="1" id="KW-0547">Nucleotide-binding</keyword>
<keyword evidence="5" id="KW-1185">Reference proteome</keyword>
<keyword evidence="2" id="KW-0067">ATP-binding</keyword>
<evidence type="ECO:0000259" key="3">
    <source>
        <dbReference type="PROSITE" id="PS50043"/>
    </source>
</evidence>
<protein>
    <submittedName>
        <fullName evidence="4">LuxR family transcriptional regulator</fullName>
    </submittedName>
</protein>
<dbReference type="CDD" id="cd06170">
    <property type="entry name" value="LuxR_C_like"/>
    <property type="match status" value="1"/>
</dbReference>
<comment type="caution">
    <text evidence="4">The sequence shown here is derived from an EMBL/GenBank/DDBJ whole genome shotgun (WGS) entry which is preliminary data.</text>
</comment>
<gene>
    <name evidence="4" type="ORF">GCM10022402_47620</name>
</gene>
<dbReference type="PANTHER" id="PTHR16305">
    <property type="entry name" value="TESTICULAR SOLUBLE ADENYLYL CYCLASE"/>
    <property type="match status" value="1"/>
</dbReference>
<dbReference type="InterPro" id="IPR016032">
    <property type="entry name" value="Sig_transdc_resp-reg_C-effctor"/>
</dbReference>
<dbReference type="InterPro" id="IPR000792">
    <property type="entry name" value="Tscrpt_reg_LuxR_C"/>
</dbReference>
<dbReference type="InterPro" id="IPR036388">
    <property type="entry name" value="WH-like_DNA-bd_sf"/>
</dbReference>
<dbReference type="Pfam" id="PF13191">
    <property type="entry name" value="AAA_16"/>
    <property type="match status" value="1"/>
</dbReference>
<dbReference type="EMBL" id="BAABDD010000044">
    <property type="protein sequence ID" value="GAA3764833.1"/>
    <property type="molecule type" value="Genomic_DNA"/>
</dbReference>
<dbReference type="Gene3D" id="3.40.50.300">
    <property type="entry name" value="P-loop containing nucleotide triphosphate hydrolases"/>
    <property type="match status" value="1"/>
</dbReference>
<proteinExistence type="predicted"/>
<dbReference type="Pfam" id="PF00196">
    <property type="entry name" value="GerE"/>
    <property type="match status" value="1"/>
</dbReference>
<sequence length="921" mass="99464">MFGISPMTSSVRLRGRDAEQRALAVALGDARSGDSASLLVSGGPGVGKTALLDHACATASDFTVLRAAGVPSESDLDFAGLLRLLRPVMDRVNELPQPQSDVLWQALRTGRVVESDRFTLSVALLDLLCLLGRTKPLLCCIDDAQWLDARSLDAFAFAARRLAEDSVAIAFAARDNDAKPVVPGVSRLAIGPLSDNAMRTVITDRAVCTVHPTVEEQVTRAAHGNPLAARGFVDTLTAEQLAGRCPLPEPLVLDETLLEAHTPAIRALPETTREVLLLAAADPEAGVDTLIRAAGDPQVSISAFTPAEDEGLVRIEGDQVRFHDPLLREALYQNAPLIRRREAHALLAAALDAEREPSRHARHRAAAAAGPNAKLAVELAGAAMAARKVEGHIRASVAFERAAELTPDPRMRSCRLSYAAHDAWLSGEPQRAAALLDRAQPFATGGRLPGVVELLRGHMELLTGNTIDAAESLLAAKGQLLPHDRELAIRALLRAADAASLAGDPMRHATAASELAKLGRRDDPPELQLGVTFLEGCEASFRGDYAGSVGPLRRVLELAEHVNEPAELVWASIAGLRLGDLRQVHTLANRAISAARRRGALSVVPQAMEFLVYSQLWTRRFPSAANNCLTGLRLARETGQPNCATHHLAALTLVSAIQGDAETCRARARSVAEQASENSLGLPAAMSTWALAVLDLASGDAARAFSRLRVLAHAGPGQGHPTMRLLTAPYFVEAAARTGEIAQAQRVLAGYRHWATATGSTWGLALHARCQGLLSKPEEAPEHFEEALRLHQANGNDALEHARTELLYGSMLRRSRLPGQAREHLREAQDTFHRFGTRLWLKQARAELRALGDLERSEESGAADELTVQQREIARLVAEGATNREIAAHMFISPRTVEYHLRGIFRKLNIRSRVDLTRFFR</sequence>
<name>A0ABP7GHS2_9ACTN</name>
<dbReference type="PANTHER" id="PTHR16305:SF35">
    <property type="entry name" value="TRANSCRIPTIONAL ACTIVATOR DOMAIN"/>
    <property type="match status" value="1"/>
</dbReference>
<dbReference type="InterPro" id="IPR041664">
    <property type="entry name" value="AAA_16"/>
</dbReference>
<feature type="domain" description="HTH luxR-type" evidence="3">
    <location>
        <begin position="859"/>
        <end position="921"/>
    </location>
</feature>